<dbReference type="Proteomes" id="UP000578112">
    <property type="component" value="Unassembled WGS sequence"/>
</dbReference>
<dbReference type="EMBL" id="JACHNH010000001">
    <property type="protein sequence ID" value="MBB4761776.1"/>
    <property type="molecule type" value="Genomic_DNA"/>
</dbReference>
<evidence type="ECO:0000313" key="3">
    <source>
        <dbReference type="Proteomes" id="UP000578112"/>
    </source>
</evidence>
<protein>
    <submittedName>
        <fullName evidence="2">Outer membrane protein assembly factor BamB</fullName>
    </submittedName>
</protein>
<dbReference type="Gene3D" id="2.40.10.480">
    <property type="match status" value="1"/>
</dbReference>
<comment type="caution">
    <text evidence="2">The sequence shown here is derived from an EMBL/GenBank/DDBJ whole genome shotgun (WGS) entry which is preliminary data.</text>
</comment>
<dbReference type="Gene3D" id="2.130.10.10">
    <property type="entry name" value="YVTN repeat-like/Quinoprotein amine dehydrogenase"/>
    <property type="match status" value="1"/>
</dbReference>
<dbReference type="InterPro" id="IPR015943">
    <property type="entry name" value="WD40/YVTN_repeat-like_dom_sf"/>
</dbReference>
<accession>A0A7W7HVY5</accession>
<sequence>MITGAVLITLVSSAALLRHEDTSRPAPAGLPAGGLVTRWERTVGDADAALDARSENLAVLDLAPGPRGRHRVEVVDARRGTVRWAGTTPGRWVTGPHHRRLATTPGGLAFLAADDGVDAVSLATGRVAWRAGSPEGGVTALAGDLILLIDGGGVRALDAESGAPRWRWTTGSCVDQLIDVDTGAADGLTVRCGDTVTRLRPGDGRPRWSRAVPDGCFLMNAVAGTGFVAVADACGDVQRIRVLDGGTGRERWSRAVPREPGDFDGSNGIEMITAGGTRLILAVDQTDVLYRVADGRPVLLPAGSEPVEPSGSPANGLLARRDDGRTVTLTMVDPVTGTPRWERSVPLPIADHPFRTRKGVLYLVGSAPPLWPGILAAVDERSGELTLSGTGLADTEVIGADADGTVLLQSGTPQGSRISRLGTSGGATGFLGTSIAAGQWPDACRLLTAADYEAAYPGVRPEIRPEPALDMPAPGCRLLPPSIDGTTVVAAVTWLARDDAGASSAAREQAEYGRGPVPARVGGAGRPAWVWAGDEFDPEDDSRHLLSLAVGRCVATVRAYGDGGPLRRLGGAVADRLATDPGCTAA</sequence>
<name>A0A7W7HVY5_9ACTN</name>
<reference evidence="2 3" key="1">
    <citation type="submission" date="2020-08" db="EMBL/GenBank/DDBJ databases">
        <title>Sequencing the genomes of 1000 actinobacteria strains.</title>
        <authorList>
            <person name="Klenk H.-P."/>
        </authorList>
    </citation>
    <scope>NUCLEOTIDE SEQUENCE [LARGE SCALE GENOMIC DNA]</scope>
    <source>
        <strain evidence="2 3">DSM 43149</strain>
    </source>
</reference>
<dbReference type="RefSeq" id="WP_184992409.1">
    <property type="nucleotide sequence ID" value="NZ_BOMK01000001.1"/>
</dbReference>
<evidence type="ECO:0000313" key="2">
    <source>
        <dbReference type="EMBL" id="MBB4761776.1"/>
    </source>
</evidence>
<dbReference type="InterPro" id="IPR002372">
    <property type="entry name" value="PQQ_rpt_dom"/>
</dbReference>
<feature type="domain" description="Pyrrolo-quinoline quinone repeat" evidence="1">
    <location>
        <begin position="70"/>
        <end position="213"/>
    </location>
</feature>
<evidence type="ECO:0000259" key="1">
    <source>
        <dbReference type="Pfam" id="PF13360"/>
    </source>
</evidence>
<dbReference type="SUPFAM" id="SSF50998">
    <property type="entry name" value="Quinoprotein alcohol dehydrogenase-like"/>
    <property type="match status" value="1"/>
</dbReference>
<dbReference type="Pfam" id="PF13360">
    <property type="entry name" value="PQQ_2"/>
    <property type="match status" value="1"/>
</dbReference>
<keyword evidence="3" id="KW-1185">Reference proteome</keyword>
<dbReference type="InterPro" id="IPR011047">
    <property type="entry name" value="Quinoprotein_ADH-like_sf"/>
</dbReference>
<gene>
    <name evidence="2" type="ORF">BJ971_002332</name>
</gene>
<organism evidence="2 3">
    <name type="scientific">Actinoplanes digitatis</name>
    <dbReference type="NCBI Taxonomy" id="1868"/>
    <lineage>
        <taxon>Bacteria</taxon>
        <taxon>Bacillati</taxon>
        <taxon>Actinomycetota</taxon>
        <taxon>Actinomycetes</taxon>
        <taxon>Micromonosporales</taxon>
        <taxon>Micromonosporaceae</taxon>
        <taxon>Actinoplanes</taxon>
    </lineage>
</organism>
<proteinExistence type="predicted"/>
<dbReference type="AlphaFoldDB" id="A0A7W7HVY5"/>